<gene>
    <name evidence="2" type="ORF">FEZ08_11400</name>
</gene>
<feature type="compositionally biased region" description="Low complexity" evidence="1">
    <location>
        <begin position="190"/>
        <end position="220"/>
    </location>
</feature>
<dbReference type="InParanoid" id="A0A5R8Q6V6"/>
<proteinExistence type="predicted"/>
<dbReference type="RefSeq" id="WP_138192496.1">
    <property type="nucleotide sequence ID" value="NZ_VBWP01000015.1"/>
</dbReference>
<evidence type="ECO:0000313" key="2">
    <source>
        <dbReference type="EMBL" id="TLG71152.1"/>
    </source>
</evidence>
<reference evidence="2 3" key="1">
    <citation type="submission" date="2019-05" db="EMBL/GenBank/DDBJ databases">
        <title>Culicoidintestinum kansasii gen. nov., sp. nov. from the gastrointestinal tract of the biting midge, Culicoides sonorensis.</title>
        <authorList>
            <person name="Neupane S."/>
            <person name="Ghosh A."/>
            <person name="Gunther S."/>
            <person name="Martin K."/>
            <person name="Zurek L."/>
        </authorList>
    </citation>
    <scope>NUCLEOTIDE SEQUENCE [LARGE SCALE GENOMIC DNA]</scope>
    <source>
        <strain evidence="2 3">CS-1</strain>
    </source>
</reference>
<sequence>MNKFKEMSKQTKVIIAAVLAVVIIIAGSGVGVVAHTKYQNDLIDQQLQGLDAEYTAFNTNFKDIYKDYMPNPWPSDANYLQAVADRDDVTAYYALQEYMAAVLEAGLVQVQAKVTALRSEFEGIKQSDGYNDSEKQDIATKKQAALDLLNKEDILPPHISKITEAINTYKSAVDIANKRVAEDKKKAEEAAATTESGSSDYYNDYSDNGSYSGSDSSNSGSGSGGGGGGSTQTCWIEYVEDTVEYTLPNGDTGTSTIYRPVKVCN</sequence>
<keyword evidence="3" id="KW-1185">Reference proteome</keyword>
<comment type="caution">
    <text evidence="2">The sequence shown here is derived from an EMBL/GenBank/DDBJ whole genome shotgun (WGS) entry which is preliminary data.</text>
</comment>
<evidence type="ECO:0000256" key="1">
    <source>
        <dbReference type="SAM" id="MobiDB-lite"/>
    </source>
</evidence>
<name>A0A5R8Q6V6_9FIRM</name>
<dbReference type="EMBL" id="VBWP01000015">
    <property type="protein sequence ID" value="TLG71152.1"/>
    <property type="molecule type" value="Genomic_DNA"/>
</dbReference>
<dbReference type="Proteomes" id="UP000306912">
    <property type="component" value="Unassembled WGS sequence"/>
</dbReference>
<organism evidence="2 3">
    <name type="scientific">Culicoidibacter larvae</name>
    <dbReference type="NCBI Taxonomy" id="2579976"/>
    <lineage>
        <taxon>Bacteria</taxon>
        <taxon>Bacillati</taxon>
        <taxon>Bacillota</taxon>
        <taxon>Culicoidibacteria</taxon>
        <taxon>Culicoidibacterales</taxon>
        <taxon>Culicoidibacteraceae</taxon>
        <taxon>Culicoidibacter</taxon>
    </lineage>
</organism>
<accession>A0A5R8Q6V6</accession>
<feature type="compositionally biased region" description="Gly residues" evidence="1">
    <location>
        <begin position="221"/>
        <end position="230"/>
    </location>
</feature>
<dbReference type="AlphaFoldDB" id="A0A5R8Q6V6"/>
<feature type="region of interest" description="Disordered" evidence="1">
    <location>
        <begin position="188"/>
        <end position="230"/>
    </location>
</feature>
<evidence type="ECO:0000313" key="3">
    <source>
        <dbReference type="Proteomes" id="UP000306912"/>
    </source>
</evidence>
<protein>
    <submittedName>
        <fullName evidence="2">Uncharacterized protein</fullName>
    </submittedName>
</protein>